<sequence length="604" mass="67144">MTTNQGISTGKLPVIISNQFEGVNIGKSNIQGINDVADPIHVGTNMETSEASPLLVIDTKRRRTNEVGSNGPDGVGLQNSDNMDILVCDDDTEEGSKNGLLVDLVIQKRPNLVFLCETLCRKNLVEKLRVAIGFEGMVASDARGHSGGVALLWRFSDEVVLLGYSLNYIDLKITTAREAPWRLTLIEVHLDRVLAAHDWTQRFITTQLFNLEVTISDHCPILLRTAAINLYHSVAQFHFENAWLREPLCRQYKRSVAALGEVYTQREVFWRQRSKQLWLREGDQNSKFFHAKATARKKNNSINSLLNNSGVWVDWEGGLSDVIVDYFSDIFTSTSSNFDTVSRAAINGYKLRKGDGLLIWNRTFGVLYGKPKFLLREEELIFHVLVGCNFAQSCWNLSSVPTSAIMGTEFGEWIEQILNNCQPVVFEEALMVAWAIWKARNGLLWNKNATRAAEVFPLPGVVNNTSNNYINWTAPAAGFLKVNVDGAVFSASDSFGVGGLARDSNGQFIEAFCMHKAGCFQPSLVEAIGVKEALSWIKNKGWEHVTLETDSLVVVQALQIKRFANNVVHCLTRGASYWSDCIFVGSNVPDAINNAVMADLAVLS</sequence>
<dbReference type="AlphaFoldDB" id="A0A803NGS4"/>
<organism evidence="2 3">
    <name type="scientific">Cannabis sativa</name>
    <name type="common">Hemp</name>
    <name type="synonym">Marijuana</name>
    <dbReference type="NCBI Taxonomy" id="3483"/>
    <lineage>
        <taxon>Eukaryota</taxon>
        <taxon>Viridiplantae</taxon>
        <taxon>Streptophyta</taxon>
        <taxon>Embryophyta</taxon>
        <taxon>Tracheophyta</taxon>
        <taxon>Spermatophyta</taxon>
        <taxon>Magnoliopsida</taxon>
        <taxon>eudicotyledons</taxon>
        <taxon>Gunneridae</taxon>
        <taxon>Pentapetalae</taxon>
        <taxon>rosids</taxon>
        <taxon>fabids</taxon>
        <taxon>Rosales</taxon>
        <taxon>Cannabaceae</taxon>
        <taxon>Cannabis</taxon>
    </lineage>
</organism>
<dbReference type="Pfam" id="PF13456">
    <property type="entry name" value="RVT_3"/>
    <property type="match status" value="1"/>
</dbReference>
<keyword evidence="3" id="KW-1185">Reference proteome</keyword>
<protein>
    <recommendedName>
        <fullName evidence="1">RNase H type-1 domain-containing protein</fullName>
    </recommendedName>
</protein>
<feature type="domain" description="RNase H type-1" evidence="1">
    <location>
        <begin position="483"/>
        <end position="562"/>
    </location>
</feature>
<reference evidence="2" key="2">
    <citation type="submission" date="2021-03" db="UniProtKB">
        <authorList>
            <consortium name="EnsemblPlants"/>
        </authorList>
    </citation>
    <scope>IDENTIFICATION</scope>
</reference>
<reference evidence="2" key="1">
    <citation type="submission" date="2018-11" db="EMBL/GenBank/DDBJ databases">
        <authorList>
            <person name="Grassa J C."/>
        </authorList>
    </citation>
    <scope>NUCLEOTIDE SEQUENCE [LARGE SCALE GENOMIC DNA]</scope>
</reference>
<dbReference type="Gene3D" id="3.30.420.10">
    <property type="entry name" value="Ribonuclease H-like superfamily/Ribonuclease H"/>
    <property type="match status" value="1"/>
</dbReference>
<dbReference type="GO" id="GO:0003676">
    <property type="term" value="F:nucleic acid binding"/>
    <property type="evidence" value="ECO:0007669"/>
    <property type="project" value="InterPro"/>
</dbReference>
<dbReference type="InterPro" id="IPR002156">
    <property type="entry name" value="RNaseH_domain"/>
</dbReference>
<evidence type="ECO:0000313" key="2">
    <source>
        <dbReference type="EnsemblPlants" id="cds.evm.model.01.1376"/>
    </source>
</evidence>
<dbReference type="InterPro" id="IPR036691">
    <property type="entry name" value="Endo/exonu/phosph_ase_sf"/>
</dbReference>
<name>A0A803NGS4_CANSA</name>
<dbReference type="GO" id="GO:0004523">
    <property type="term" value="F:RNA-DNA hybrid ribonuclease activity"/>
    <property type="evidence" value="ECO:0007669"/>
    <property type="project" value="InterPro"/>
</dbReference>
<dbReference type="InterPro" id="IPR052929">
    <property type="entry name" value="RNase_H-like_EbsB-rel"/>
</dbReference>
<dbReference type="EMBL" id="UZAU01000026">
    <property type="status" value="NOT_ANNOTATED_CDS"/>
    <property type="molecule type" value="Genomic_DNA"/>
</dbReference>
<dbReference type="InterPro" id="IPR044730">
    <property type="entry name" value="RNase_H-like_dom_plant"/>
</dbReference>
<dbReference type="SUPFAM" id="SSF53098">
    <property type="entry name" value="Ribonuclease H-like"/>
    <property type="match status" value="1"/>
</dbReference>
<dbReference type="CDD" id="cd06222">
    <property type="entry name" value="RNase_H_like"/>
    <property type="match status" value="1"/>
</dbReference>
<dbReference type="InterPro" id="IPR012337">
    <property type="entry name" value="RNaseH-like_sf"/>
</dbReference>
<proteinExistence type="predicted"/>
<dbReference type="EnsemblPlants" id="evm.model.01.1376">
    <property type="protein sequence ID" value="cds.evm.model.01.1376"/>
    <property type="gene ID" value="evm.TU.01.1376"/>
</dbReference>
<dbReference type="PANTHER" id="PTHR47074">
    <property type="entry name" value="BNAC02G40300D PROTEIN"/>
    <property type="match status" value="1"/>
</dbReference>
<dbReference type="PANTHER" id="PTHR47074:SF11">
    <property type="entry name" value="REVERSE TRANSCRIPTASE-LIKE PROTEIN"/>
    <property type="match status" value="1"/>
</dbReference>
<dbReference type="InterPro" id="IPR036397">
    <property type="entry name" value="RNaseH_sf"/>
</dbReference>
<dbReference type="SUPFAM" id="SSF56219">
    <property type="entry name" value="DNase I-like"/>
    <property type="match status" value="1"/>
</dbReference>
<evidence type="ECO:0000313" key="3">
    <source>
        <dbReference type="Proteomes" id="UP000596661"/>
    </source>
</evidence>
<accession>A0A803NGS4</accession>
<evidence type="ECO:0000259" key="1">
    <source>
        <dbReference type="Pfam" id="PF13456"/>
    </source>
</evidence>
<dbReference type="Proteomes" id="UP000596661">
    <property type="component" value="Chromosome 1"/>
</dbReference>
<dbReference type="Gramene" id="evm.model.01.1376">
    <property type="protein sequence ID" value="cds.evm.model.01.1376"/>
    <property type="gene ID" value="evm.TU.01.1376"/>
</dbReference>